<evidence type="ECO:0000313" key="3">
    <source>
        <dbReference type="Proteomes" id="UP000265715"/>
    </source>
</evidence>
<evidence type="ECO:0008006" key="4">
    <source>
        <dbReference type="Google" id="ProtNLM"/>
    </source>
</evidence>
<dbReference type="Proteomes" id="UP000265715">
    <property type="component" value="Unassembled WGS sequence"/>
</dbReference>
<feature type="region of interest" description="Disordered" evidence="1">
    <location>
        <begin position="1"/>
        <end position="41"/>
    </location>
</feature>
<sequence>MAQPAEANLGGSTSLPPVGQQGQPNPTLEPKTTPTTPATTPVVKTPVVSVLTRFVQEQNLRLVGVVLGPTSVGIFQGKNGFFVLPVGRNFPESEVLLKTLTAREALLVQGSESLTLELVNP</sequence>
<accession>A0A399ETN0</accession>
<feature type="compositionally biased region" description="Low complexity" evidence="1">
    <location>
        <begin position="24"/>
        <end position="41"/>
    </location>
</feature>
<protein>
    <recommendedName>
        <fullName evidence="4">Type IV pilus biogenesis</fullName>
    </recommendedName>
</protein>
<feature type="compositionally biased region" description="Polar residues" evidence="1">
    <location>
        <begin position="10"/>
        <end position="23"/>
    </location>
</feature>
<organism evidence="2 3">
    <name type="scientific">Calidithermus terrae</name>
    <dbReference type="NCBI Taxonomy" id="1408545"/>
    <lineage>
        <taxon>Bacteria</taxon>
        <taxon>Thermotogati</taxon>
        <taxon>Deinococcota</taxon>
        <taxon>Deinococci</taxon>
        <taxon>Thermales</taxon>
        <taxon>Thermaceae</taxon>
        <taxon>Calidithermus</taxon>
    </lineage>
</organism>
<reference evidence="2 3" key="1">
    <citation type="submission" date="2018-08" db="EMBL/GenBank/DDBJ databases">
        <title>Meiothermus terrae DSM 26712 genome sequencing project.</title>
        <authorList>
            <person name="Da Costa M.S."/>
            <person name="Albuquerque L."/>
            <person name="Raposo P."/>
            <person name="Froufe H.J.C."/>
            <person name="Barroso C.S."/>
            <person name="Egas C."/>
        </authorList>
    </citation>
    <scope>NUCLEOTIDE SEQUENCE [LARGE SCALE GENOMIC DNA]</scope>
    <source>
        <strain evidence="2 3">DSM 26712</strain>
    </source>
</reference>
<evidence type="ECO:0000313" key="2">
    <source>
        <dbReference type="EMBL" id="RIH87964.1"/>
    </source>
</evidence>
<proteinExistence type="predicted"/>
<comment type="caution">
    <text evidence="2">The sequence shown here is derived from an EMBL/GenBank/DDBJ whole genome shotgun (WGS) entry which is preliminary data.</text>
</comment>
<name>A0A399ETN0_9DEIN</name>
<dbReference type="EMBL" id="QXDL01000030">
    <property type="protein sequence ID" value="RIH87964.1"/>
    <property type="molecule type" value="Genomic_DNA"/>
</dbReference>
<evidence type="ECO:0000256" key="1">
    <source>
        <dbReference type="SAM" id="MobiDB-lite"/>
    </source>
</evidence>
<dbReference type="AlphaFoldDB" id="A0A399ETN0"/>
<gene>
    <name evidence="2" type="ORF">Mterra_01097</name>
</gene>
<keyword evidence="3" id="KW-1185">Reference proteome</keyword>